<proteinExistence type="predicted"/>
<evidence type="ECO:0000313" key="1">
    <source>
        <dbReference type="EMBL" id="OGD63703.1"/>
    </source>
</evidence>
<dbReference type="EMBL" id="MEZK01000005">
    <property type="protein sequence ID" value="OGD63703.1"/>
    <property type="molecule type" value="Genomic_DNA"/>
</dbReference>
<gene>
    <name evidence="1" type="ORF">A2160_03370</name>
</gene>
<dbReference type="Proteomes" id="UP000177006">
    <property type="component" value="Unassembled WGS sequence"/>
</dbReference>
<dbReference type="AlphaFoldDB" id="A0A1F5E8L0"/>
<sequence length="144" mass="16314">MSLVKQILKRLFLILVLGILIAWLVRSRYPEVWAKTGKPLEQLPLVAQVMNLGAQQAQVVGNVLGDKIENVNDQIQTEGLPASSMINNALNNSEISQEIKAQVEAIVNRKTQELQQLPQAAMDEVKKEVRKEVRKQMCEEWLKE</sequence>
<organism evidence="1 2">
    <name type="scientific">Candidatus Beckwithbacteria bacterium RBG_13_42_9</name>
    <dbReference type="NCBI Taxonomy" id="1797457"/>
    <lineage>
        <taxon>Bacteria</taxon>
        <taxon>Candidatus Beckwithiibacteriota</taxon>
    </lineage>
</organism>
<comment type="caution">
    <text evidence="1">The sequence shown here is derived from an EMBL/GenBank/DDBJ whole genome shotgun (WGS) entry which is preliminary data.</text>
</comment>
<reference evidence="1 2" key="1">
    <citation type="journal article" date="2016" name="Nat. Commun.">
        <title>Thousands of microbial genomes shed light on interconnected biogeochemical processes in an aquifer system.</title>
        <authorList>
            <person name="Anantharaman K."/>
            <person name="Brown C.T."/>
            <person name="Hug L.A."/>
            <person name="Sharon I."/>
            <person name="Castelle C.J."/>
            <person name="Probst A.J."/>
            <person name="Thomas B.C."/>
            <person name="Singh A."/>
            <person name="Wilkins M.J."/>
            <person name="Karaoz U."/>
            <person name="Brodie E.L."/>
            <person name="Williams K.H."/>
            <person name="Hubbard S.S."/>
            <person name="Banfield J.F."/>
        </authorList>
    </citation>
    <scope>NUCLEOTIDE SEQUENCE [LARGE SCALE GENOMIC DNA]</scope>
</reference>
<protein>
    <submittedName>
        <fullName evidence="1">Uncharacterized protein</fullName>
    </submittedName>
</protein>
<accession>A0A1F5E8L0</accession>
<name>A0A1F5E8L0_9BACT</name>
<evidence type="ECO:0000313" key="2">
    <source>
        <dbReference type="Proteomes" id="UP000177006"/>
    </source>
</evidence>